<gene>
    <name evidence="1" type="ORF">BALAC2494_01815</name>
</gene>
<protein>
    <submittedName>
        <fullName evidence="1">Uncharacterized protein</fullName>
    </submittedName>
</protein>
<name>A0A806FKG9_BIFAN</name>
<dbReference type="AlphaFoldDB" id="A0A806FKG9"/>
<dbReference type="KEGG" id="bnm:BALAC2494_01815"/>
<dbReference type="EMBL" id="CP002915">
    <property type="protein sequence ID" value="AEK30769.1"/>
    <property type="molecule type" value="Genomic_DNA"/>
</dbReference>
<sequence>MDGTQLRYCAIWDRKIIHQLQCLAVTSECSISANSRCVCAPERLRNKSVPGTRYGSNTGSLIGMYYLSFRPYRAHTRRPNVAASISPFA</sequence>
<evidence type="ECO:0000313" key="1">
    <source>
        <dbReference type="EMBL" id="AEK30769.1"/>
    </source>
</evidence>
<evidence type="ECO:0000313" key="2">
    <source>
        <dbReference type="Proteomes" id="UP000008394"/>
    </source>
</evidence>
<dbReference type="Proteomes" id="UP000008394">
    <property type="component" value="Chromosome"/>
</dbReference>
<reference evidence="1 2" key="1">
    <citation type="journal article" date="2011" name="J. Bacteriol.">
        <title>Genome Sequence of the Probiotic Strain Bifidobacterium animalis subsp. lactis CNCM I-2494.</title>
        <authorList>
            <person name="Chervaux C."/>
            <person name="Grimaldi C."/>
            <person name="Bolotin A."/>
            <person name="Quinquis B."/>
            <person name="Legrain-Raspaud S."/>
            <person name="van Hylckama Vlieg J.E."/>
            <person name="Denariaz G."/>
            <person name="Smokvina T."/>
        </authorList>
    </citation>
    <scope>NUCLEOTIDE SEQUENCE [LARGE SCALE GENOMIC DNA]</scope>
    <source>
        <strain evidence="1 2">CNCM I-2494</strain>
    </source>
</reference>
<proteinExistence type="predicted"/>
<organism evidence="1 2">
    <name type="scientific">Bifidobacterium animalis subsp. lactis CNCM I-2494</name>
    <dbReference type="NCBI Taxonomy" id="1042403"/>
    <lineage>
        <taxon>Bacteria</taxon>
        <taxon>Bacillati</taxon>
        <taxon>Actinomycetota</taxon>
        <taxon>Actinomycetes</taxon>
        <taxon>Bifidobacteriales</taxon>
        <taxon>Bifidobacteriaceae</taxon>
        <taxon>Bifidobacterium</taxon>
    </lineage>
</organism>
<accession>A0A806FKG9</accession>